<dbReference type="PANTHER" id="PTHR37461">
    <property type="entry name" value="ANTI-SIGMA-K FACTOR RSKA"/>
    <property type="match status" value="1"/>
</dbReference>
<organism evidence="3 4">
    <name type="scientific">Rhizobium quercicola</name>
    <dbReference type="NCBI Taxonomy" id="2901226"/>
    <lineage>
        <taxon>Bacteria</taxon>
        <taxon>Pseudomonadati</taxon>
        <taxon>Pseudomonadota</taxon>
        <taxon>Alphaproteobacteria</taxon>
        <taxon>Hyphomicrobiales</taxon>
        <taxon>Rhizobiaceae</taxon>
        <taxon>Rhizobium/Agrobacterium group</taxon>
        <taxon>Rhizobium</taxon>
    </lineage>
</organism>
<dbReference type="GO" id="GO:0005886">
    <property type="term" value="C:plasma membrane"/>
    <property type="evidence" value="ECO:0007669"/>
    <property type="project" value="InterPro"/>
</dbReference>
<dbReference type="InterPro" id="IPR018764">
    <property type="entry name" value="RskA_C"/>
</dbReference>
<keyword evidence="4" id="KW-1185">Reference proteome</keyword>
<dbReference type="EMBL" id="JAJOZR010000003">
    <property type="protein sequence ID" value="MCD7108631.1"/>
    <property type="molecule type" value="Genomic_DNA"/>
</dbReference>
<dbReference type="Pfam" id="PF10099">
    <property type="entry name" value="RskA_C"/>
    <property type="match status" value="1"/>
</dbReference>
<evidence type="ECO:0000256" key="1">
    <source>
        <dbReference type="SAM" id="MobiDB-lite"/>
    </source>
</evidence>
<feature type="region of interest" description="Disordered" evidence="1">
    <location>
        <begin position="60"/>
        <end position="81"/>
    </location>
</feature>
<dbReference type="InterPro" id="IPR051474">
    <property type="entry name" value="Anti-sigma-K/W_factor"/>
</dbReference>
<proteinExistence type="predicted"/>
<dbReference type="Proteomes" id="UP001139089">
    <property type="component" value="Unassembled WGS sequence"/>
</dbReference>
<dbReference type="AlphaFoldDB" id="A0A9X1NRD5"/>
<feature type="domain" description="Anti-sigma K factor RskA C-terminal" evidence="2">
    <location>
        <begin position="130"/>
        <end position="238"/>
    </location>
</feature>
<name>A0A9X1NRD5_9HYPH</name>
<dbReference type="GO" id="GO:0016989">
    <property type="term" value="F:sigma factor antagonist activity"/>
    <property type="evidence" value="ECO:0007669"/>
    <property type="project" value="TreeGrafter"/>
</dbReference>
<reference evidence="3" key="1">
    <citation type="submission" date="2021-12" db="EMBL/GenBank/DDBJ databases">
        <authorList>
            <person name="Li Y."/>
        </authorList>
    </citation>
    <scope>NUCLEOTIDE SEQUENCE</scope>
    <source>
        <strain evidence="3">DKSPLA3</strain>
    </source>
</reference>
<gene>
    <name evidence="3" type="ORF">LRX75_06210</name>
</gene>
<comment type="caution">
    <text evidence="3">The sequence shown here is derived from an EMBL/GenBank/DDBJ whole genome shotgun (WGS) entry which is preliminary data.</text>
</comment>
<dbReference type="RefSeq" id="WP_231812773.1">
    <property type="nucleotide sequence ID" value="NZ_JAJOZR010000003.1"/>
</dbReference>
<protein>
    <submittedName>
        <fullName evidence="3">Anti-sigma factor</fullName>
    </submittedName>
</protein>
<dbReference type="GO" id="GO:0006417">
    <property type="term" value="P:regulation of translation"/>
    <property type="evidence" value="ECO:0007669"/>
    <property type="project" value="TreeGrafter"/>
</dbReference>
<feature type="compositionally biased region" description="Low complexity" evidence="1">
    <location>
        <begin position="225"/>
        <end position="236"/>
    </location>
</feature>
<accession>A0A9X1NRD5</accession>
<evidence type="ECO:0000259" key="2">
    <source>
        <dbReference type="Pfam" id="PF10099"/>
    </source>
</evidence>
<feature type="region of interest" description="Disordered" evidence="1">
    <location>
        <begin position="224"/>
        <end position="246"/>
    </location>
</feature>
<evidence type="ECO:0000313" key="3">
    <source>
        <dbReference type="EMBL" id="MCD7108631.1"/>
    </source>
</evidence>
<dbReference type="PANTHER" id="PTHR37461:SF1">
    <property type="entry name" value="ANTI-SIGMA-K FACTOR RSKA"/>
    <property type="match status" value="1"/>
</dbReference>
<sequence>MTTENAKSGDSRLDQVIAGEYVLGVLSPEDRQKVEARMTLDRNFAAMVDHWRSNMLTVDQTPRPTRRAPRRASPFAEPMAARARPQRERVPVFNVAIWNSAAFWRGVACVATIGLLATGLSQSGLFATAPTRGLTTSLDLAGSDLALTARYESESGRLRLAPVAAAASAPGVSDAKSLEVWLTPEGAAPVSLGVVNANSHGEIVVPKAVRTRLRDGAPITVSLEPAGGSPTGAPTGKILSSGIAGR</sequence>
<evidence type="ECO:0000313" key="4">
    <source>
        <dbReference type="Proteomes" id="UP001139089"/>
    </source>
</evidence>